<protein>
    <submittedName>
        <fullName evidence="2">Uncharacterized protein</fullName>
    </submittedName>
</protein>
<dbReference type="Proteomes" id="UP001054837">
    <property type="component" value="Unassembled WGS sequence"/>
</dbReference>
<comment type="caution">
    <text evidence="2">The sequence shown here is derived from an EMBL/GenBank/DDBJ whole genome shotgun (WGS) entry which is preliminary data.</text>
</comment>
<gene>
    <name evidence="2" type="ORF">CDAR_126181</name>
</gene>
<keyword evidence="3" id="KW-1185">Reference proteome</keyword>
<name>A0AAV4S7W8_9ARAC</name>
<sequence length="98" mass="11119">MSQCLAQLVYSSRRHLRVPISLLFVPHRFPHTLNARLLTKGSALSRSDSPRFMVSDDESSPSTPLNPTQERADRVALRTSIKRGGFQGEASDLRWKRK</sequence>
<evidence type="ECO:0000313" key="3">
    <source>
        <dbReference type="Proteomes" id="UP001054837"/>
    </source>
</evidence>
<feature type="compositionally biased region" description="Polar residues" evidence="1">
    <location>
        <begin position="60"/>
        <end position="69"/>
    </location>
</feature>
<reference evidence="2 3" key="1">
    <citation type="submission" date="2021-06" db="EMBL/GenBank/DDBJ databases">
        <title>Caerostris darwini draft genome.</title>
        <authorList>
            <person name="Kono N."/>
            <person name="Arakawa K."/>
        </authorList>
    </citation>
    <scope>NUCLEOTIDE SEQUENCE [LARGE SCALE GENOMIC DNA]</scope>
</reference>
<organism evidence="2 3">
    <name type="scientific">Caerostris darwini</name>
    <dbReference type="NCBI Taxonomy" id="1538125"/>
    <lineage>
        <taxon>Eukaryota</taxon>
        <taxon>Metazoa</taxon>
        <taxon>Ecdysozoa</taxon>
        <taxon>Arthropoda</taxon>
        <taxon>Chelicerata</taxon>
        <taxon>Arachnida</taxon>
        <taxon>Araneae</taxon>
        <taxon>Araneomorphae</taxon>
        <taxon>Entelegynae</taxon>
        <taxon>Araneoidea</taxon>
        <taxon>Araneidae</taxon>
        <taxon>Caerostris</taxon>
    </lineage>
</organism>
<feature type="region of interest" description="Disordered" evidence="1">
    <location>
        <begin position="45"/>
        <end position="98"/>
    </location>
</feature>
<proteinExistence type="predicted"/>
<evidence type="ECO:0000256" key="1">
    <source>
        <dbReference type="SAM" id="MobiDB-lite"/>
    </source>
</evidence>
<dbReference type="EMBL" id="BPLQ01007478">
    <property type="protein sequence ID" value="GIY30373.1"/>
    <property type="molecule type" value="Genomic_DNA"/>
</dbReference>
<evidence type="ECO:0000313" key="2">
    <source>
        <dbReference type="EMBL" id="GIY30373.1"/>
    </source>
</evidence>
<accession>A0AAV4S7W8</accession>
<dbReference type="AlphaFoldDB" id="A0AAV4S7W8"/>